<evidence type="ECO:0000256" key="5">
    <source>
        <dbReference type="ARBA" id="ARBA00023136"/>
    </source>
</evidence>
<evidence type="ECO:0000313" key="9">
    <source>
        <dbReference type="Proteomes" id="UP000220251"/>
    </source>
</evidence>
<evidence type="ECO:0000256" key="3">
    <source>
        <dbReference type="ARBA" id="ARBA00022692"/>
    </source>
</evidence>
<dbReference type="Proteomes" id="UP000220251">
    <property type="component" value="Unassembled WGS sequence"/>
</dbReference>
<dbReference type="EMBL" id="CWGJ01000012">
    <property type="protein sequence ID" value="CRX38523.1"/>
    <property type="molecule type" value="Genomic_DNA"/>
</dbReference>
<accession>A0A0H5DQX3</accession>
<feature type="transmembrane region" description="Helical" evidence="7">
    <location>
        <begin position="298"/>
        <end position="321"/>
    </location>
</feature>
<dbReference type="NCBIfam" id="NF037979">
    <property type="entry name" value="Na_transp"/>
    <property type="match status" value="1"/>
</dbReference>
<comment type="similarity">
    <text evidence="6">Belongs to the sodium:neurotransmitter symporter (SNF) (TC 2.A.22) family.</text>
</comment>
<dbReference type="InterPro" id="IPR000175">
    <property type="entry name" value="Na/ntran_symport"/>
</dbReference>
<dbReference type="InterPro" id="IPR047218">
    <property type="entry name" value="YocR/YhdH-like"/>
</dbReference>
<dbReference type="AlphaFoldDB" id="A0A0H5DQX3"/>
<dbReference type="PROSITE" id="PS00610">
    <property type="entry name" value="NA_NEUROTRAN_SYMP_1"/>
    <property type="match status" value="1"/>
</dbReference>
<dbReference type="InterPro" id="IPR037272">
    <property type="entry name" value="SNS_sf"/>
</dbReference>
<feature type="transmembrane region" description="Helical" evidence="7">
    <location>
        <begin position="43"/>
        <end position="65"/>
    </location>
</feature>
<evidence type="ECO:0000256" key="2">
    <source>
        <dbReference type="ARBA" id="ARBA00022448"/>
    </source>
</evidence>
<sequence length="463" mass="50943">MHKQREHWSSRVGFLLAAAGSAIGLGTLWKFPYVTGQNGGGLFVLMYIACIFLIGMPVFVAELILGRKAQRGAVGIFEALPTRHEWKIAGWLGVAASFLIMSYYSVIAGWGLNYVLMSLNQVYEGKSSVEIEAMFNTLSHSSDITVFWHFVFTALTVAVVYPGVRHGLEYWSRIMTSGLFVLMLGLCLYSVTLDGFGEALRFIFYPDMSKFNFSGALEALGLSFFTLSLGQGIMLTYGSYMKQNEDVPMNGGIIGISITCVSLLAAITIFPIIFTFGTTPQGGPGLVFKTLPLLFSKLPGAIIISTAFFTLFVFTALTSSIALVEVVSANLMDLYGWTRKKAVLTVGVACFVFGIPSALSGSDTLFANWGLIYGKTFFQTIDDLVSVWMLPIGGLLISIYSGWALDKEFVREEFLKGTKLTWIFAPWHFFIRYVCPLGITLILLQKSGVVDVEQAAAFIRSYF</sequence>
<feature type="transmembrane region" description="Helical" evidence="7">
    <location>
        <begin position="385"/>
        <end position="403"/>
    </location>
</feature>
<keyword evidence="9" id="KW-1185">Reference proteome</keyword>
<dbReference type="PRINTS" id="PR00176">
    <property type="entry name" value="NANEUSMPORT"/>
</dbReference>
<protein>
    <recommendedName>
        <fullName evidence="6">Transporter</fullName>
    </recommendedName>
</protein>
<feature type="transmembrane region" description="Helical" evidence="7">
    <location>
        <begin position="146"/>
        <end position="164"/>
    </location>
</feature>
<reference evidence="9" key="1">
    <citation type="submission" date="2015-06" db="EMBL/GenBank/DDBJ databases">
        <authorList>
            <person name="Bertelli C."/>
        </authorList>
    </citation>
    <scope>NUCLEOTIDE SEQUENCE [LARGE SCALE GENOMIC DNA]</scope>
    <source>
        <strain evidence="9">CRIB-30</strain>
    </source>
</reference>
<evidence type="ECO:0000256" key="6">
    <source>
        <dbReference type="RuleBase" id="RU003732"/>
    </source>
</evidence>
<comment type="subcellular location">
    <subcellularLocation>
        <location evidence="1">Membrane</location>
        <topology evidence="1">Multi-pass membrane protein</topology>
    </subcellularLocation>
</comment>
<keyword evidence="4 7" id="KW-1133">Transmembrane helix</keyword>
<proteinExistence type="inferred from homology"/>
<keyword evidence="6" id="KW-0769">Symport</keyword>
<dbReference type="Pfam" id="PF00209">
    <property type="entry name" value="SNF"/>
    <property type="match status" value="2"/>
</dbReference>
<dbReference type="OrthoDB" id="9762833at2"/>
<dbReference type="CDD" id="cd10336">
    <property type="entry name" value="SLC6sbd_Tyt1-Like"/>
    <property type="match status" value="1"/>
</dbReference>
<dbReference type="RefSeq" id="WP_098038381.1">
    <property type="nucleotide sequence ID" value="NZ_CWGJ01000012.1"/>
</dbReference>
<gene>
    <name evidence="8" type="ORF">ELAC_1181</name>
</gene>
<evidence type="ECO:0000256" key="7">
    <source>
        <dbReference type="SAM" id="Phobius"/>
    </source>
</evidence>
<feature type="transmembrane region" description="Helical" evidence="7">
    <location>
        <begin position="216"/>
        <end position="240"/>
    </location>
</feature>
<feature type="transmembrane region" description="Helical" evidence="7">
    <location>
        <begin position="86"/>
        <end position="112"/>
    </location>
</feature>
<feature type="transmembrane region" description="Helical" evidence="7">
    <location>
        <begin position="252"/>
        <end position="278"/>
    </location>
</feature>
<feature type="transmembrane region" description="Helical" evidence="7">
    <location>
        <begin position="176"/>
        <end position="196"/>
    </location>
</feature>
<evidence type="ECO:0000256" key="1">
    <source>
        <dbReference type="ARBA" id="ARBA00004141"/>
    </source>
</evidence>
<feature type="transmembrane region" description="Helical" evidence="7">
    <location>
        <begin position="424"/>
        <end position="444"/>
    </location>
</feature>
<organism evidence="8 9">
    <name type="scientific">Estrella lausannensis</name>
    <dbReference type="NCBI Taxonomy" id="483423"/>
    <lineage>
        <taxon>Bacteria</taxon>
        <taxon>Pseudomonadati</taxon>
        <taxon>Chlamydiota</taxon>
        <taxon>Chlamydiia</taxon>
        <taxon>Parachlamydiales</taxon>
        <taxon>Candidatus Criblamydiaceae</taxon>
        <taxon>Estrella</taxon>
    </lineage>
</organism>
<dbReference type="GO" id="GO:0015293">
    <property type="term" value="F:symporter activity"/>
    <property type="evidence" value="ECO:0007669"/>
    <property type="project" value="UniProtKB-KW"/>
</dbReference>
<dbReference type="PANTHER" id="PTHR42948:SF1">
    <property type="entry name" value="TRANSPORTER"/>
    <property type="match status" value="1"/>
</dbReference>
<name>A0A0H5DQX3_9BACT</name>
<feature type="transmembrane region" description="Helical" evidence="7">
    <location>
        <begin position="12"/>
        <end position="31"/>
    </location>
</feature>
<evidence type="ECO:0000256" key="4">
    <source>
        <dbReference type="ARBA" id="ARBA00022989"/>
    </source>
</evidence>
<feature type="transmembrane region" description="Helical" evidence="7">
    <location>
        <begin position="342"/>
        <end position="359"/>
    </location>
</feature>
<dbReference type="SUPFAM" id="SSF161070">
    <property type="entry name" value="SNF-like"/>
    <property type="match status" value="1"/>
</dbReference>
<dbReference type="PANTHER" id="PTHR42948">
    <property type="entry name" value="TRANSPORTER"/>
    <property type="match status" value="1"/>
</dbReference>
<keyword evidence="5 7" id="KW-0472">Membrane</keyword>
<dbReference type="GO" id="GO:0016020">
    <property type="term" value="C:membrane"/>
    <property type="evidence" value="ECO:0007669"/>
    <property type="project" value="UniProtKB-SubCell"/>
</dbReference>
<keyword evidence="2 6" id="KW-0813">Transport</keyword>
<evidence type="ECO:0000313" key="8">
    <source>
        <dbReference type="EMBL" id="CRX38523.1"/>
    </source>
</evidence>
<keyword evidence="3 6" id="KW-0812">Transmembrane</keyword>
<dbReference type="PROSITE" id="PS50267">
    <property type="entry name" value="NA_NEUROTRAN_SYMP_3"/>
    <property type="match status" value="1"/>
</dbReference>